<dbReference type="GO" id="GO:0015344">
    <property type="term" value="F:siderophore uptake transmembrane transporter activity"/>
    <property type="evidence" value="ECO:0007669"/>
    <property type="project" value="TreeGrafter"/>
</dbReference>
<feature type="signal peptide" evidence="14">
    <location>
        <begin position="1"/>
        <end position="24"/>
    </location>
</feature>
<dbReference type="GO" id="GO:0009279">
    <property type="term" value="C:cell outer membrane"/>
    <property type="evidence" value="ECO:0007669"/>
    <property type="project" value="UniProtKB-SubCell"/>
</dbReference>
<organism evidence="17 18">
    <name type="scientific">Granulicella mallensis (strain ATCC BAA-1857 / DSM 23137 / MP5ACTX8)</name>
    <dbReference type="NCBI Taxonomy" id="682795"/>
    <lineage>
        <taxon>Bacteria</taxon>
        <taxon>Pseudomonadati</taxon>
        <taxon>Acidobacteriota</taxon>
        <taxon>Terriglobia</taxon>
        <taxon>Terriglobales</taxon>
        <taxon>Acidobacteriaceae</taxon>
        <taxon>Granulicella</taxon>
    </lineage>
</organism>
<dbReference type="STRING" id="682795.AciX8_0120"/>
<evidence type="ECO:0000256" key="13">
    <source>
        <dbReference type="RuleBase" id="RU003357"/>
    </source>
</evidence>
<keyword evidence="11 12" id="KW-0998">Cell outer membrane</keyword>
<dbReference type="EMBL" id="CP003130">
    <property type="protein sequence ID" value="AEU34478.1"/>
    <property type="molecule type" value="Genomic_DNA"/>
</dbReference>
<dbReference type="HOGENOM" id="CLU_008287_9_4_0"/>
<dbReference type="InterPro" id="IPR000531">
    <property type="entry name" value="Beta-barrel_TonB"/>
</dbReference>
<evidence type="ECO:0000256" key="9">
    <source>
        <dbReference type="ARBA" id="ARBA00023077"/>
    </source>
</evidence>
<evidence type="ECO:0000256" key="10">
    <source>
        <dbReference type="ARBA" id="ARBA00023136"/>
    </source>
</evidence>
<evidence type="ECO:0000256" key="4">
    <source>
        <dbReference type="ARBA" id="ARBA00022496"/>
    </source>
</evidence>
<feature type="domain" description="TonB-dependent receptor plug" evidence="16">
    <location>
        <begin position="138"/>
        <end position="237"/>
    </location>
</feature>
<dbReference type="eggNOG" id="COG4774">
    <property type="taxonomic scope" value="Bacteria"/>
</dbReference>
<feature type="domain" description="TonB-dependent receptor-like beta-barrel" evidence="15">
    <location>
        <begin position="321"/>
        <end position="759"/>
    </location>
</feature>
<gene>
    <name evidence="17" type="ordered locus">AciX8_0120</name>
</gene>
<keyword evidence="9 13" id="KW-0798">TonB box</keyword>
<dbReference type="InterPro" id="IPR012910">
    <property type="entry name" value="Plug_dom"/>
</dbReference>
<dbReference type="AlphaFoldDB" id="G8NYR5"/>
<evidence type="ECO:0000256" key="12">
    <source>
        <dbReference type="PROSITE-ProRule" id="PRU01360"/>
    </source>
</evidence>
<evidence type="ECO:0000256" key="14">
    <source>
        <dbReference type="SAM" id="SignalP"/>
    </source>
</evidence>
<dbReference type="KEGG" id="gma:AciX8_0120"/>
<dbReference type="InterPro" id="IPR013784">
    <property type="entry name" value="Carb-bd-like_fold"/>
</dbReference>
<keyword evidence="8" id="KW-0406">Ion transport</keyword>
<evidence type="ECO:0000313" key="17">
    <source>
        <dbReference type="EMBL" id="AEU34478.1"/>
    </source>
</evidence>
<dbReference type="PROSITE" id="PS52016">
    <property type="entry name" value="TONB_DEPENDENT_REC_3"/>
    <property type="match status" value="1"/>
</dbReference>
<keyword evidence="4" id="KW-0410">Iron transport</keyword>
<evidence type="ECO:0000256" key="3">
    <source>
        <dbReference type="ARBA" id="ARBA00022452"/>
    </source>
</evidence>
<accession>G8NYR5</accession>
<keyword evidence="5 12" id="KW-0812">Transmembrane</keyword>
<evidence type="ECO:0000256" key="11">
    <source>
        <dbReference type="ARBA" id="ARBA00023237"/>
    </source>
</evidence>
<dbReference type="RefSeq" id="WP_014263362.1">
    <property type="nucleotide sequence ID" value="NC_016631.1"/>
</dbReference>
<evidence type="ECO:0000256" key="8">
    <source>
        <dbReference type="ARBA" id="ARBA00023065"/>
    </source>
</evidence>
<dbReference type="Pfam" id="PF13620">
    <property type="entry name" value="CarboxypepD_reg"/>
    <property type="match status" value="1"/>
</dbReference>
<keyword evidence="18" id="KW-1185">Reference proteome</keyword>
<keyword evidence="2 12" id="KW-0813">Transport</keyword>
<dbReference type="InterPro" id="IPR037066">
    <property type="entry name" value="Plug_dom_sf"/>
</dbReference>
<protein>
    <submittedName>
        <fullName evidence="17">TonB-dependent receptor</fullName>
    </submittedName>
</protein>
<reference evidence="17 18" key="1">
    <citation type="submission" date="2011-11" db="EMBL/GenBank/DDBJ databases">
        <title>Complete sequence of Granulicella mallensis MP5ACTX8.</title>
        <authorList>
            <consortium name="US DOE Joint Genome Institute"/>
            <person name="Lucas S."/>
            <person name="Copeland A."/>
            <person name="Lapidus A."/>
            <person name="Cheng J.-F."/>
            <person name="Goodwin L."/>
            <person name="Pitluck S."/>
            <person name="Peters L."/>
            <person name="Lu M."/>
            <person name="Detter J.C."/>
            <person name="Han C."/>
            <person name="Tapia R."/>
            <person name="Land M."/>
            <person name="Hauser L."/>
            <person name="Kyrpides N."/>
            <person name="Ivanova N."/>
            <person name="Mikhailova N."/>
            <person name="Pagani I."/>
            <person name="Rawat S."/>
            <person name="Mannisto M."/>
            <person name="Haggblom M."/>
            <person name="Woyke T."/>
        </authorList>
    </citation>
    <scope>NUCLEOTIDE SEQUENCE [LARGE SCALE GENOMIC DNA]</scope>
    <source>
        <strain evidence="18">ATCC BAA-1857 / DSM 23137 / MP5ACTX8</strain>
    </source>
</reference>
<keyword evidence="3 12" id="KW-1134">Transmembrane beta strand</keyword>
<comment type="subcellular location">
    <subcellularLocation>
        <location evidence="1 12">Cell outer membrane</location>
        <topology evidence="1 12">Multi-pass membrane protein</topology>
    </subcellularLocation>
</comment>
<dbReference type="Gene3D" id="2.40.170.20">
    <property type="entry name" value="TonB-dependent receptor, beta-barrel domain"/>
    <property type="match status" value="1"/>
</dbReference>
<evidence type="ECO:0000256" key="6">
    <source>
        <dbReference type="ARBA" id="ARBA00022729"/>
    </source>
</evidence>
<dbReference type="OrthoDB" id="9760333at2"/>
<sequence length="793" mass="84827" precursor="true">MSSHRFKSNLFACIVVILSTLAAAAQSASLHGTVLDPVGASIHGAHVSLTGHGSRQTTTTDVTGAYGFTALQGGSYTLTVEAAGFGRYENSSIHVAADKSLDWRVQLGLESASQSITVQGDVEALEQVPTLGKTGTILQDIPQSVSVIGHGLSEQQGDLVLQDTVRNASGVIQGGTDGFGFADRFQIRGLEARIFNDGFSDGDERNGIPHSLNGVERVEILEGPGSSLFGSGPPGGTINLVHYTPSPKFGTGAQFQAGSFGLFSGTAYLTGGTGLQGLDYRIDGMAEHQDGFRSLAAADYELRPVLGLTSSHNVLLLAFDGRDLQATPDPAGLLYVNHTPITTVGRDAKYSTPFSFGDQTIGRFTGSDVWQAAPFVTVNNRLSYMYRNLAILRNGDGGTIVGTALTGRQLRTQHDTLNDFDYEAEPVFSFHIGSVHNTLLTGFEAQHQSVVANRATADLPNIVNIFAPVIPETSRNSLTFLRDATHSGFLDHLNATYEGLYATDQLDLTSRWKLRIGGRQDWWQTALSPQVNVAGRSLGNGQLIEPPNTYTRNDTPFSWNVGTVYRILPGVSPFFGVAHSNLVNFNSEATQNGVEAPENGTQYEAGVKVAALNDRILVTAAAFHVMRNNVFSLVSDIPVFNDQLTQGGEGNVELALSHHWKLNANATGMHASLTDNPSNPAATGRRPQGVPDRIVNLWTSYELPLGGQDTITLAGGFTNRSSMFADLLNTNSIPSYTTADVVANFHVHGWTGAFGVRNLTDTRYFTAANGAGGFVGESRSYFGKVQFRFGAGR</sequence>
<dbReference type="SUPFAM" id="SSF49452">
    <property type="entry name" value="Starch-binding domain-like"/>
    <property type="match status" value="1"/>
</dbReference>
<dbReference type="SUPFAM" id="SSF56935">
    <property type="entry name" value="Porins"/>
    <property type="match status" value="1"/>
</dbReference>
<evidence type="ECO:0000256" key="1">
    <source>
        <dbReference type="ARBA" id="ARBA00004571"/>
    </source>
</evidence>
<comment type="similarity">
    <text evidence="12 13">Belongs to the TonB-dependent receptor family.</text>
</comment>
<name>G8NYR5_GRAMM</name>
<evidence type="ECO:0000259" key="15">
    <source>
        <dbReference type="Pfam" id="PF00593"/>
    </source>
</evidence>
<dbReference type="Gene3D" id="2.60.40.1120">
    <property type="entry name" value="Carboxypeptidase-like, regulatory domain"/>
    <property type="match status" value="1"/>
</dbReference>
<evidence type="ECO:0000256" key="2">
    <source>
        <dbReference type="ARBA" id="ARBA00022448"/>
    </source>
</evidence>
<keyword evidence="10 12" id="KW-0472">Membrane</keyword>
<keyword evidence="17" id="KW-0675">Receptor</keyword>
<keyword evidence="7" id="KW-0408">Iron</keyword>
<proteinExistence type="inferred from homology"/>
<dbReference type="InterPro" id="IPR036942">
    <property type="entry name" value="Beta-barrel_TonB_sf"/>
</dbReference>
<evidence type="ECO:0000256" key="5">
    <source>
        <dbReference type="ARBA" id="ARBA00022692"/>
    </source>
</evidence>
<dbReference type="Gene3D" id="2.170.130.10">
    <property type="entry name" value="TonB-dependent receptor, plug domain"/>
    <property type="match status" value="1"/>
</dbReference>
<dbReference type="PANTHER" id="PTHR32552:SF68">
    <property type="entry name" value="FERRICHROME OUTER MEMBRANE TRANSPORTER_PHAGE RECEPTOR"/>
    <property type="match status" value="1"/>
</dbReference>
<feature type="chain" id="PRO_5003512505" evidence="14">
    <location>
        <begin position="25"/>
        <end position="793"/>
    </location>
</feature>
<keyword evidence="6 14" id="KW-0732">Signal</keyword>
<dbReference type="Proteomes" id="UP000007113">
    <property type="component" value="Chromosome"/>
</dbReference>
<evidence type="ECO:0000256" key="7">
    <source>
        <dbReference type="ARBA" id="ARBA00023004"/>
    </source>
</evidence>
<dbReference type="InterPro" id="IPR039426">
    <property type="entry name" value="TonB-dep_rcpt-like"/>
</dbReference>
<evidence type="ECO:0000313" key="18">
    <source>
        <dbReference type="Proteomes" id="UP000007113"/>
    </source>
</evidence>
<evidence type="ECO:0000259" key="16">
    <source>
        <dbReference type="Pfam" id="PF07715"/>
    </source>
</evidence>
<dbReference type="Pfam" id="PF07715">
    <property type="entry name" value="Plug"/>
    <property type="match status" value="1"/>
</dbReference>
<dbReference type="GO" id="GO:0030246">
    <property type="term" value="F:carbohydrate binding"/>
    <property type="evidence" value="ECO:0007669"/>
    <property type="project" value="InterPro"/>
</dbReference>
<dbReference type="PANTHER" id="PTHR32552">
    <property type="entry name" value="FERRICHROME IRON RECEPTOR-RELATED"/>
    <property type="match status" value="1"/>
</dbReference>
<dbReference type="Pfam" id="PF00593">
    <property type="entry name" value="TonB_dep_Rec_b-barrel"/>
    <property type="match status" value="1"/>
</dbReference>